<dbReference type="Pfam" id="PF00266">
    <property type="entry name" value="Aminotran_5"/>
    <property type="match status" value="1"/>
</dbReference>
<evidence type="ECO:0000313" key="10">
    <source>
        <dbReference type="EMBL" id="OGY92804.1"/>
    </source>
</evidence>
<keyword evidence="3" id="KW-0808">Transferase</keyword>
<organism evidence="10 11">
    <name type="scientific">Candidatus Komeilibacteria bacterium RIFCSPLOWO2_01_FULL_53_11</name>
    <dbReference type="NCBI Taxonomy" id="1798552"/>
    <lineage>
        <taxon>Bacteria</taxon>
        <taxon>Candidatus Komeiliibacteriota</taxon>
    </lineage>
</organism>
<dbReference type="SUPFAM" id="SSF53383">
    <property type="entry name" value="PLP-dependent transferases"/>
    <property type="match status" value="1"/>
</dbReference>
<dbReference type="PIRSF" id="PIRSF005572">
    <property type="entry name" value="NifS"/>
    <property type="match status" value="1"/>
</dbReference>
<proteinExistence type="inferred from homology"/>
<evidence type="ECO:0000256" key="4">
    <source>
        <dbReference type="ARBA" id="ARBA00022723"/>
    </source>
</evidence>
<keyword evidence="4" id="KW-0479">Metal-binding</keyword>
<dbReference type="EMBL" id="MHKN01000009">
    <property type="protein sequence ID" value="OGY92804.1"/>
    <property type="molecule type" value="Genomic_DNA"/>
</dbReference>
<name>A0A1G2BUH4_9BACT</name>
<dbReference type="AlphaFoldDB" id="A0A1G2BUH4"/>
<dbReference type="Gene3D" id="3.40.640.10">
    <property type="entry name" value="Type I PLP-dependent aspartate aminotransferase-like (Major domain)"/>
    <property type="match status" value="1"/>
</dbReference>
<evidence type="ECO:0000256" key="3">
    <source>
        <dbReference type="ARBA" id="ARBA00022679"/>
    </source>
</evidence>
<evidence type="ECO:0000256" key="8">
    <source>
        <dbReference type="ARBA" id="ARBA00050776"/>
    </source>
</evidence>
<gene>
    <name evidence="10" type="ORF">A3B31_02865</name>
</gene>
<dbReference type="GO" id="GO:0031071">
    <property type="term" value="F:cysteine desulfurase activity"/>
    <property type="evidence" value="ECO:0007669"/>
    <property type="project" value="UniProtKB-EC"/>
</dbReference>
<evidence type="ECO:0000256" key="6">
    <source>
        <dbReference type="ARBA" id="ARBA00023004"/>
    </source>
</evidence>
<dbReference type="GO" id="GO:0046872">
    <property type="term" value="F:metal ion binding"/>
    <property type="evidence" value="ECO:0007669"/>
    <property type="project" value="UniProtKB-KW"/>
</dbReference>
<dbReference type="InterPro" id="IPR015424">
    <property type="entry name" value="PyrdxlP-dep_Trfase"/>
</dbReference>
<evidence type="ECO:0000259" key="9">
    <source>
        <dbReference type="Pfam" id="PF00266"/>
    </source>
</evidence>
<dbReference type="InterPro" id="IPR016454">
    <property type="entry name" value="Cysteine_dSase"/>
</dbReference>
<evidence type="ECO:0000256" key="2">
    <source>
        <dbReference type="ARBA" id="ARBA00006490"/>
    </source>
</evidence>
<evidence type="ECO:0000313" key="11">
    <source>
        <dbReference type="Proteomes" id="UP000177349"/>
    </source>
</evidence>
<dbReference type="InterPro" id="IPR000192">
    <property type="entry name" value="Aminotrans_V_dom"/>
</dbReference>
<dbReference type="InterPro" id="IPR015421">
    <property type="entry name" value="PyrdxlP-dep_Trfase_major"/>
</dbReference>
<keyword evidence="5" id="KW-0663">Pyridoxal phosphate</keyword>
<dbReference type="Proteomes" id="UP000177349">
    <property type="component" value="Unassembled WGS sequence"/>
</dbReference>
<feature type="domain" description="Aminotransferase class V" evidence="9">
    <location>
        <begin position="8"/>
        <end position="377"/>
    </location>
</feature>
<sequence length="392" mass="43121">MPVKKYLYLDHAAATPIAPEVLRAMQRYWRENFANPSSLHAAGREAKRTLEQCRRSCALLLNCLPEEIIFTSGGTESINLALKGYVAAQKKRQHIISSAVEHAATLETLRRLKKTGHRITFIPCDHAGMIDPDAVVAAIDPNTTLVSVILAHNEIGTIEPVAQIGKRLVNVNRERAKKNLPPIAFHTDACQAPAWMDINVEKLHVDMLSLDASKFYGPKGVGLLVRRRSIVLEPQMDGGEQQRGFRSGTEPLALIVGTTAALEFAARQRQRSAKNIAHLRDYLLARVADEIPDVLVTGHLTQRLANNASFAFAGLEGESLVLRLDRAGIAASTGAACSTGEPGPSNVIKTLNVPQRYRNGSLRVTLGYETTKNDLDQTVRTLKRIILQLRRK</sequence>
<dbReference type="GO" id="GO:0051536">
    <property type="term" value="F:iron-sulfur cluster binding"/>
    <property type="evidence" value="ECO:0007669"/>
    <property type="project" value="UniProtKB-KW"/>
</dbReference>
<evidence type="ECO:0000256" key="1">
    <source>
        <dbReference type="ARBA" id="ARBA00001933"/>
    </source>
</evidence>
<evidence type="ECO:0000256" key="7">
    <source>
        <dbReference type="ARBA" id="ARBA00023014"/>
    </source>
</evidence>
<comment type="cofactor">
    <cofactor evidence="1">
        <name>pyridoxal 5'-phosphate</name>
        <dbReference type="ChEBI" id="CHEBI:597326"/>
    </cofactor>
</comment>
<comment type="caution">
    <text evidence="10">The sequence shown here is derived from an EMBL/GenBank/DDBJ whole genome shotgun (WGS) entry which is preliminary data.</text>
</comment>
<dbReference type="Gene3D" id="1.10.260.50">
    <property type="match status" value="1"/>
</dbReference>
<comment type="catalytic activity">
    <reaction evidence="8">
        <text>(sulfur carrier)-H + L-cysteine = (sulfur carrier)-SH + L-alanine</text>
        <dbReference type="Rhea" id="RHEA:43892"/>
        <dbReference type="Rhea" id="RHEA-COMP:14737"/>
        <dbReference type="Rhea" id="RHEA-COMP:14739"/>
        <dbReference type="ChEBI" id="CHEBI:29917"/>
        <dbReference type="ChEBI" id="CHEBI:35235"/>
        <dbReference type="ChEBI" id="CHEBI:57972"/>
        <dbReference type="ChEBI" id="CHEBI:64428"/>
        <dbReference type="EC" id="2.8.1.7"/>
    </reaction>
</comment>
<comment type="similarity">
    <text evidence="2">Belongs to the class-V pyridoxal-phosphate-dependent aminotransferase family. NifS/IscS subfamily.</text>
</comment>
<accession>A0A1G2BUH4</accession>
<dbReference type="InterPro" id="IPR015422">
    <property type="entry name" value="PyrdxlP-dep_Trfase_small"/>
</dbReference>
<dbReference type="PANTHER" id="PTHR11601">
    <property type="entry name" value="CYSTEINE DESULFURYLASE FAMILY MEMBER"/>
    <property type="match status" value="1"/>
</dbReference>
<keyword evidence="6" id="KW-0408">Iron</keyword>
<dbReference type="Gene3D" id="3.90.1150.10">
    <property type="entry name" value="Aspartate Aminotransferase, domain 1"/>
    <property type="match status" value="1"/>
</dbReference>
<dbReference type="PANTHER" id="PTHR11601:SF34">
    <property type="entry name" value="CYSTEINE DESULFURASE"/>
    <property type="match status" value="1"/>
</dbReference>
<reference evidence="10 11" key="1">
    <citation type="journal article" date="2016" name="Nat. Commun.">
        <title>Thousands of microbial genomes shed light on interconnected biogeochemical processes in an aquifer system.</title>
        <authorList>
            <person name="Anantharaman K."/>
            <person name="Brown C.T."/>
            <person name="Hug L.A."/>
            <person name="Sharon I."/>
            <person name="Castelle C.J."/>
            <person name="Probst A.J."/>
            <person name="Thomas B.C."/>
            <person name="Singh A."/>
            <person name="Wilkins M.J."/>
            <person name="Karaoz U."/>
            <person name="Brodie E.L."/>
            <person name="Williams K.H."/>
            <person name="Hubbard S.S."/>
            <person name="Banfield J.F."/>
        </authorList>
    </citation>
    <scope>NUCLEOTIDE SEQUENCE [LARGE SCALE GENOMIC DNA]</scope>
</reference>
<evidence type="ECO:0000256" key="5">
    <source>
        <dbReference type="ARBA" id="ARBA00022898"/>
    </source>
</evidence>
<keyword evidence="7" id="KW-0411">Iron-sulfur</keyword>
<protein>
    <recommendedName>
        <fullName evidence="9">Aminotransferase class V domain-containing protein</fullName>
    </recommendedName>
</protein>